<reference evidence="10 11" key="1">
    <citation type="submission" date="2018-10" db="EMBL/GenBank/DDBJ databases">
        <title>Fifty Aureobasidium pullulans genomes reveal a recombining polyextremotolerant generalist.</title>
        <authorList>
            <person name="Gostincar C."/>
            <person name="Turk M."/>
            <person name="Zajc J."/>
            <person name="Gunde-Cimerman N."/>
        </authorList>
    </citation>
    <scope>NUCLEOTIDE SEQUENCE [LARGE SCALE GENOMIC DNA]</scope>
    <source>
        <strain evidence="10 11">EXF-3863</strain>
    </source>
</reference>
<dbReference type="InterPro" id="IPR023827">
    <property type="entry name" value="Peptidase_S8_Asp-AS"/>
</dbReference>
<evidence type="ECO:0000256" key="2">
    <source>
        <dbReference type="ARBA" id="ARBA00022737"/>
    </source>
</evidence>
<evidence type="ECO:0000256" key="4">
    <source>
        <dbReference type="ARBA" id="ARBA00022803"/>
    </source>
</evidence>
<dbReference type="PANTHER" id="PTHR45641:SF19">
    <property type="entry name" value="NEPHROCYSTIN-3"/>
    <property type="match status" value="1"/>
</dbReference>
<evidence type="ECO:0000313" key="11">
    <source>
        <dbReference type="Proteomes" id="UP000308005"/>
    </source>
</evidence>
<gene>
    <name evidence="10" type="ORF">D6C91_02335</name>
</gene>
<feature type="compositionally biased region" description="Polar residues" evidence="7">
    <location>
        <begin position="557"/>
        <end position="566"/>
    </location>
</feature>
<accession>A0A4S9TRP1</accession>
<feature type="active site" description="Charge relay system" evidence="6">
    <location>
        <position position="825"/>
    </location>
</feature>
<dbReference type="SMART" id="SM00028">
    <property type="entry name" value="TPR"/>
    <property type="match status" value="2"/>
</dbReference>
<protein>
    <submittedName>
        <fullName evidence="10">Subtilisin-like protein</fullName>
    </submittedName>
</protein>
<dbReference type="Proteomes" id="UP000308005">
    <property type="component" value="Unassembled WGS sequence"/>
</dbReference>
<evidence type="ECO:0000256" key="1">
    <source>
        <dbReference type="ARBA" id="ARBA00022670"/>
    </source>
</evidence>
<keyword evidence="8" id="KW-0472">Membrane</keyword>
<dbReference type="GO" id="GO:0006508">
    <property type="term" value="P:proteolysis"/>
    <property type="evidence" value="ECO:0007669"/>
    <property type="project" value="UniProtKB-KW"/>
</dbReference>
<evidence type="ECO:0000256" key="7">
    <source>
        <dbReference type="SAM" id="MobiDB-lite"/>
    </source>
</evidence>
<evidence type="ECO:0000256" key="3">
    <source>
        <dbReference type="ARBA" id="ARBA00022801"/>
    </source>
</evidence>
<keyword evidence="5 6" id="KW-0720">Serine protease</keyword>
<dbReference type="PROSITE" id="PS51892">
    <property type="entry name" value="SUBTILASE"/>
    <property type="match status" value="1"/>
</dbReference>
<dbReference type="EMBL" id="QZBM01000060">
    <property type="protein sequence ID" value="THZ27238.1"/>
    <property type="molecule type" value="Genomic_DNA"/>
</dbReference>
<dbReference type="Pfam" id="PF13424">
    <property type="entry name" value="TPR_12"/>
    <property type="match status" value="1"/>
</dbReference>
<feature type="domain" description="Peptidase S8/S53" evidence="9">
    <location>
        <begin position="621"/>
        <end position="839"/>
    </location>
</feature>
<dbReference type="PANTHER" id="PTHR45641">
    <property type="entry name" value="TETRATRICOPEPTIDE REPEAT PROTEIN (AFU_ORTHOLOGUE AFUA_6G03870)"/>
    <property type="match status" value="1"/>
</dbReference>
<evidence type="ECO:0000259" key="9">
    <source>
        <dbReference type="Pfam" id="PF00082"/>
    </source>
</evidence>
<dbReference type="InterPro" id="IPR000209">
    <property type="entry name" value="Peptidase_S8/S53_dom"/>
</dbReference>
<evidence type="ECO:0000256" key="8">
    <source>
        <dbReference type="SAM" id="Phobius"/>
    </source>
</evidence>
<keyword evidence="8" id="KW-1133">Transmembrane helix</keyword>
<keyword evidence="4" id="KW-0802">TPR repeat</keyword>
<dbReference type="SUPFAM" id="SSF48452">
    <property type="entry name" value="TPR-like"/>
    <property type="match status" value="2"/>
</dbReference>
<feature type="compositionally biased region" description="Polar residues" evidence="7">
    <location>
        <begin position="541"/>
        <end position="550"/>
    </location>
</feature>
<dbReference type="AlphaFoldDB" id="A0A4S9TRP1"/>
<keyword evidence="1 6" id="KW-0645">Protease</keyword>
<dbReference type="InterPro" id="IPR036852">
    <property type="entry name" value="Peptidase_S8/S53_dom_sf"/>
</dbReference>
<comment type="similarity">
    <text evidence="6">Belongs to the peptidase S8 family.</text>
</comment>
<name>A0A4S9TRP1_AURPU</name>
<dbReference type="InterPro" id="IPR015500">
    <property type="entry name" value="Peptidase_S8_subtilisin-rel"/>
</dbReference>
<dbReference type="PRINTS" id="PR00723">
    <property type="entry name" value="SUBTILISIN"/>
</dbReference>
<proteinExistence type="inferred from homology"/>
<dbReference type="SUPFAM" id="SSF52743">
    <property type="entry name" value="Subtilisin-like"/>
    <property type="match status" value="1"/>
</dbReference>
<sequence length="922" mass="102067">MHTLSTYSYRLSHCRASVRSFSGLRMKSSTDEHLSQQDAEALLAEAYRLEKAKSPKSFEAALALYKKLDGAEGVLCDSDGRDSVLEGLAYCHFQLEKYPKAAQDYRRLLEFREQQSKPDLEAISQSRYELARAIARTQKSKSGEALKLYRMVISERTSKFGEESTEVLECSCDLANALCRLLEYREALDINRKVLRIREKLHGPESIELCTSRYQTAINLYYLGEYGRALFYIKPNSLIAAAPHSDNLTKILKDSVTLAKRCREKRDQSQKAVAPAKSPLKMVRAAGKEVPKHIQKIWTDTYKERNKSPSPENSSVEVWKAPKEPPRSTTDMTGRKNDVPLKTTKVKVEKTSPSRAVPGTPKTSHAKTKSEAVIQKSTLSPPPHDRPATRNVDASLKSAEEIRNPRRRASSYSAPGVSSKPTEKTSIDTSARRASDNDVPKSTAKEQKSDKPVIEARVTKKSKPGNLLPSTQPTATRPDASPKISIKIHKAKSERGDDSEDSGGNRGRRKNLGNDAQQGSSRSSGSSRGRTGKKSSRLEIANSSVESFVSASEGRAASNSPSSPTGHSLGELYGLLDTQKSSASTIDTGPAETWFTLFETRTKEVLQPGKNRRVLPVGNEEVRIAILDTGVDASHEAIARQRTQLRDVRSFVQGSDETDDTHGHGTHGTALMLRLVPRARIYVGRITVNSKPDPDAVVKAIEHAHRKWKVDIVSMAFGFKKSDKHDREKHRQSMERIEEVIKAAAADNILFFGAACNSGILNGTAFPARLSQVICIHSANHGGRTSNHSPPARDNTYNFSVLGEDVRSAWPVSLGGPTELMTGTSTAVMIAAAVSAVILYLVRFEDKDFIPIKTLSAIRERLKTQDAMCKLFKEMSVPTEGYDFLKPWELIDMEGYDEPENARQGALTNIARFLKKHYYTIP</sequence>
<dbReference type="GO" id="GO:0004252">
    <property type="term" value="F:serine-type endopeptidase activity"/>
    <property type="evidence" value="ECO:0007669"/>
    <property type="project" value="UniProtKB-UniRule"/>
</dbReference>
<keyword evidence="2" id="KW-0677">Repeat</keyword>
<evidence type="ECO:0000256" key="6">
    <source>
        <dbReference type="PROSITE-ProRule" id="PRU01240"/>
    </source>
</evidence>
<dbReference type="Gene3D" id="3.40.50.200">
    <property type="entry name" value="Peptidase S8/S53 domain"/>
    <property type="match status" value="1"/>
</dbReference>
<organism evidence="10 11">
    <name type="scientific">Aureobasidium pullulans</name>
    <name type="common">Black yeast</name>
    <name type="synonym">Pullularia pullulans</name>
    <dbReference type="NCBI Taxonomy" id="5580"/>
    <lineage>
        <taxon>Eukaryota</taxon>
        <taxon>Fungi</taxon>
        <taxon>Dikarya</taxon>
        <taxon>Ascomycota</taxon>
        <taxon>Pezizomycotina</taxon>
        <taxon>Dothideomycetes</taxon>
        <taxon>Dothideomycetidae</taxon>
        <taxon>Dothideales</taxon>
        <taxon>Saccotheciaceae</taxon>
        <taxon>Aureobasidium</taxon>
    </lineage>
</organism>
<keyword evidence="8" id="KW-0812">Transmembrane</keyword>
<feature type="compositionally biased region" description="Basic and acidic residues" evidence="7">
    <location>
        <begin position="421"/>
        <end position="458"/>
    </location>
</feature>
<evidence type="ECO:0000313" key="10">
    <source>
        <dbReference type="EMBL" id="THZ27238.1"/>
    </source>
</evidence>
<feature type="active site" description="Charge relay system" evidence="6">
    <location>
        <position position="628"/>
    </location>
</feature>
<dbReference type="PROSITE" id="PS00136">
    <property type="entry name" value="SUBTILASE_ASP"/>
    <property type="match status" value="1"/>
</dbReference>
<feature type="compositionally biased region" description="Low complexity" evidence="7">
    <location>
        <begin position="519"/>
        <end position="529"/>
    </location>
</feature>
<feature type="region of interest" description="Disordered" evidence="7">
    <location>
        <begin position="300"/>
        <end position="571"/>
    </location>
</feature>
<feature type="active site" description="Charge relay system" evidence="6">
    <location>
        <position position="664"/>
    </location>
</feature>
<feature type="transmembrane region" description="Helical" evidence="8">
    <location>
        <begin position="820"/>
        <end position="842"/>
    </location>
</feature>
<dbReference type="Gene3D" id="1.25.40.10">
    <property type="entry name" value="Tetratricopeptide repeat domain"/>
    <property type="match status" value="1"/>
</dbReference>
<comment type="caution">
    <text evidence="10">The sequence shown here is derived from an EMBL/GenBank/DDBJ whole genome shotgun (WGS) entry which is preliminary data.</text>
</comment>
<dbReference type="Pfam" id="PF00082">
    <property type="entry name" value="Peptidase_S8"/>
    <property type="match status" value="1"/>
</dbReference>
<dbReference type="InterPro" id="IPR019734">
    <property type="entry name" value="TPR_rpt"/>
</dbReference>
<dbReference type="InterPro" id="IPR011990">
    <property type="entry name" value="TPR-like_helical_dom_sf"/>
</dbReference>
<evidence type="ECO:0000256" key="5">
    <source>
        <dbReference type="ARBA" id="ARBA00022825"/>
    </source>
</evidence>
<keyword evidence="3 6" id="KW-0378">Hydrolase</keyword>